<dbReference type="Proteomes" id="UP000549765">
    <property type="component" value="Unassembled WGS sequence"/>
</dbReference>
<feature type="transmembrane region" description="Helical" evidence="1">
    <location>
        <begin position="65"/>
        <end position="91"/>
    </location>
</feature>
<evidence type="ECO:0008006" key="4">
    <source>
        <dbReference type="Google" id="ProtNLM"/>
    </source>
</evidence>
<sequence>MLLVLVTILGAIIVFIGGYLWHHQNTNLLGITVTNKPQLTKFCRFYGLLFIILGLIIIITNLLGYLIIATIFMIISMLTTIALTWQFSVFLKKYL</sequence>
<dbReference type="AlphaFoldDB" id="A0A7X6N365"/>
<keyword evidence="1" id="KW-0812">Transmembrane</keyword>
<evidence type="ECO:0000313" key="3">
    <source>
        <dbReference type="Proteomes" id="UP000549765"/>
    </source>
</evidence>
<accession>A0A7X6N365</accession>
<comment type="caution">
    <text evidence="2">The sequence shown here is derived from an EMBL/GenBank/DDBJ whole genome shotgun (WGS) entry which is preliminary data.</text>
</comment>
<dbReference type="EMBL" id="JAAXPN010000010">
    <property type="protein sequence ID" value="NKZ24853.1"/>
    <property type="molecule type" value="Genomic_DNA"/>
</dbReference>
<dbReference type="RefSeq" id="WP_168722647.1">
    <property type="nucleotide sequence ID" value="NZ_JAAXPN010000010.1"/>
</dbReference>
<keyword evidence="1" id="KW-0472">Membrane</keyword>
<organism evidence="2 3">
    <name type="scientific">Periweissella fabalis</name>
    <dbReference type="NCBI Taxonomy" id="1070421"/>
    <lineage>
        <taxon>Bacteria</taxon>
        <taxon>Bacillati</taxon>
        <taxon>Bacillota</taxon>
        <taxon>Bacilli</taxon>
        <taxon>Lactobacillales</taxon>
        <taxon>Lactobacillaceae</taxon>
        <taxon>Periweissella</taxon>
    </lineage>
</organism>
<reference evidence="2 3" key="1">
    <citation type="submission" date="2020-04" db="EMBL/GenBank/DDBJ databases">
        <title>MicrobeNet Type strains.</title>
        <authorList>
            <person name="Nicholson A.C."/>
        </authorList>
    </citation>
    <scope>NUCLEOTIDE SEQUENCE [LARGE SCALE GENOMIC DNA]</scope>
    <source>
        <strain evidence="2 3">CCUG 61472</strain>
    </source>
</reference>
<keyword evidence="1" id="KW-1133">Transmembrane helix</keyword>
<evidence type="ECO:0000256" key="1">
    <source>
        <dbReference type="SAM" id="Phobius"/>
    </source>
</evidence>
<protein>
    <recommendedName>
        <fullName evidence="4">DUF3784 domain-containing protein</fullName>
    </recommendedName>
</protein>
<keyword evidence="3" id="KW-1185">Reference proteome</keyword>
<name>A0A7X6N365_9LACO</name>
<gene>
    <name evidence="2" type="ORF">HF964_08620</name>
</gene>
<feature type="transmembrane region" description="Helical" evidence="1">
    <location>
        <begin position="42"/>
        <end position="59"/>
    </location>
</feature>
<proteinExistence type="predicted"/>
<evidence type="ECO:0000313" key="2">
    <source>
        <dbReference type="EMBL" id="NKZ24853.1"/>
    </source>
</evidence>
<feature type="transmembrane region" description="Helical" evidence="1">
    <location>
        <begin position="6"/>
        <end position="22"/>
    </location>
</feature>